<dbReference type="GO" id="GO:0008146">
    <property type="term" value="F:sulfotransferase activity"/>
    <property type="evidence" value="ECO:0007669"/>
    <property type="project" value="TreeGrafter"/>
</dbReference>
<keyword evidence="14" id="KW-0548">Nucleotidyltransferase</keyword>
<evidence type="ECO:0000256" key="5">
    <source>
        <dbReference type="ARBA" id="ARBA00052218"/>
    </source>
</evidence>
<dbReference type="PROSITE" id="PS50206">
    <property type="entry name" value="RHODANESE_3"/>
    <property type="match status" value="1"/>
</dbReference>
<evidence type="ECO:0000256" key="8">
    <source>
        <dbReference type="ARBA" id="ARBA00066884"/>
    </source>
</evidence>
<reference evidence="14" key="1">
    <citation type="submission" date="2020-01" db="EMBL/GenBank/DDBJ databases">
        <authorList>
            <person name="Meier V. D."/>
            <person name="Meier V D."/>
        </authorList>
    </citation>
    <scope>NUCLEOTIDE SEQUENCE</scope>
    <source>
        <strain evidence="14">HLG_WM_MAG_10</strain>
    </source>
</reference>
<evidence type="ECO:0000256" key="3">
    <source>
        <dbReference type="ARBA" id="ARBA00022741"/>
    </source>
</evidence>
<dbReference type="GO" id="GO:0005829">
    <property type="term" value="C:cytosol"/>
    <property type="evidence" value="ECO:0007669"/>
    <property type="project" value="TreeGrafter"/>
</dbReference>
<dbReference type="GO" id="GO:0004792">
    <property type="term" value="F:thiosulfate-cyanide sulfurtransferase activity"/>
    <property type="evidence" value="ECO:0007669"/>
    <property type="project" value="TreeGrafter"/>
</dbReference>
<evidence type="ECO:0000256" key="12">
    <source>
        <dbReference type="ARBA" id="ARBA00078531"/>
    </source>
</evidence>
<keyword evidence="2 14" id="KW-0808">Transferase</keyword>
<dbReference type="Gene3D" id="3.40.50.720">
    <property type="entry name" value="NAD(P)-binding Rossmann-like Domain"/>
    <property type="match status" value="1"/>
</dbReference>
<evidence type="ECO:0000256" key="9">
    <source>
        <dbReference type="ARBA" id="ARBA00073635"/>
    </source>
</evidence>
<comment type="subunit">
    <text evidence="7">Homodimer. Forms a stable heterotetrameric complex of 2 MoeB and 2 MoaD during adenylation of MoaD.</text>
</comment>
<dbReference type="FunFam" id="3.40.50.720:FF:000033">
    <property type="entry name" value="Adenylyltransferase and sulfurtransferase MOCS3"/>
    <property type="match status" value="1"/>
</dbReference>
<proteinExistence type="inferred from homology"/>
<sequence>MNLSKEDLARYSRHLLLSEIGQEGQEKLKSASVLVIGAGGLGCPVLQYLAAAGVGRIGVIDLDDLEESNLQRQILYTVADIGTNKALAAQKRLAALNPLIEVLAYPYALDTSNALELFALYDFIVDGTDNFATRYLVNDACVITNKPLIYGSIFKFEGQVAVFNYQNGPSYRCLFPNPPAPGEVPNCSEVGVLGVLPGVVGTMQANEVLKIILGLGTVLSGKLLVYNALNTESLILNIKANPTVIKETKAMEPNFKQLNYEAFCGLENPSEVAEISPKVLMEHLEKYVLIDVRETWEQPRYEALKGIDIPLPRLMLWNDKIPKDKPVVVLCAKGIRSKVAIEQLQRQFGYTNLTNLTGGIKNWEAQLLNIK</sequence>
<evidence type="ECO:0000256" key="11">
    <source>
        <dbReference type="ARBA" id="ARBA00075328"/>
    </source>
</evidence>
<evidence type="ECO:0000256" key="10">
    <source>
        <dbReference type="ARBA" id="ARBA00075110"/>
    </source>
</evidence>
<dbReference type="Pfam" id="PF00899">
    <property type="entry name" value="ThiF"/>
    <property type="match status" value="1"/>
</dbReference>
<feature type="domain" description="Rhodanese" evidence="13">
    <location>
        <begin position="283"/>
        <end position="368"/>
    </location>
</feature>
<evidence type="ECO:0000256" key="1">
    <source>
        <dbReference type="ARBA" id="ARBA00009919"/>
    </source>
</evidence>
<evidence type="ECO:0000256" key="2">
    <source>
        <dbReference type="ARBA" id="ARBA00022679"/>
    </source>
</evidence>
<dbReference type="Gene3D" id="3.40.250.10">
    <property type="entry name" value="Rhodanese-like domain"/>
    <property type="match status" value="1"/>
</dbReference>
<keyword evidence="3" id="KW-0547">Nucleotide-binding</keyword>
<dbReference type="PANTHER" id="PTHR10953:SF102">
    <property type="entry name" value="ADENYLYLTRANSFERASE AND SULFURTRANSFERASE MOCS3"/>
    <property type="match status" value="1"/>
</dbReference>
<dbReference type="PANTHER" id="PTHR10953">
    <property type="entry name" value="UBIQUITIN-ACTIVATING ENZYME E1"/>
    <property type="match status" value="1"/>
</dbReference>
<dbReference type="InterPro" id="IPR000594">
    <property type="entry name" value="ThiF_NAD_FAD-bd"/>
</dbReference>
<dbReference type="GO" id="GO:0008641">
    <property type="term" value="F:ubiquitin-like modifier activating enzyme activity"/>
    <property type="evidence" value="ECO:0007669"/>
    <property type="project" value="InterPro"/>
</dbReference>
<dbReference type="EMBL" id="CACVAQ010000120">
    <property type="protein sequence ID" value="CAA6806542.1"/>
    <property type="molecule type" value="Genomic_DNA"/>
</dbReference>
<dbReference type="InterPro" id="IPR001763">
    <property type="entry name" value="Rhodanese-like_dom"/>
</dbReference>
<comment type="catalytic activity">
    <reaction evidence="5">
        <text>[molybdopterin-synthase sulfur-carrier protein]-C-terminal Gly-Gly + ATP + H(+) = [molybdopterin-synthase sulfur-carrier protein]-C-terminal Gly-Gly-AMP + diphosphate</text>
        <dbReference type="Rhea" id="RHEA:43616"/>
        <dbReference type="Rhea" id="RHEA-COMP:12159"/>
        <dbReference type="Rhea" id="RHEA-COMP:12202"/>
        <dbReference type="ChEBI" id="CHEBI:15378"/>
        <dbReference type="ChEBI" id="CHEBI:30616"/>
        <dbReference type="ChEBI" id="CHEBI:33019"/>
        <dbReference type="ChEBI" id="CHEBI:90618"/>
        <dbReference type="ChEBI" id="CHEBI:90778"/>
        <dbReference type="EC" id="2.7.7.80"/>
    </reaction>
</comment>
<evidence type="ECO:0000313" key="14">
    <source>
        <dbReference type="EMBL" id="CAA6806542.1"/>
    </source>
</evidence>
<accession>A0A6S6SPA9</accession>
<evidence type="ECO:0000256" key="4">
    <source>
        <dbReference type="ARBA" id="ARBA00022840"/>
    </source>
</evidence>
<dbReference type="CDD" id="cd00158">
    <property type="entry name" value="RHOD"/>
    <property type="match status" value="1"/>
</dbReference>
<gene>
    <name evidence="14" type="ORF">HELGO_WM34472</name>
</gene>
<name>A0A6S6SPA9_9BACT</name>
<evidence type="ECO:0000256" key="7">
    <source>
        <dbReference type="ARBA" id="ARBA00063809"/>
    </source>
</evidence>
<dbReference type="SUPFAM" id="SSF69572">
    <property type="entry name" value="Activating enzymes of the ubiquitin-like proteins"/>
    <property type="match status" value="1"/>
</dbReference>
<dbReference type="CDD" id="cd00757">
    <property type="entry name" value="ThiF_MoeB_HesA_family"/>
    <property type="match status" value="1"/>
</dbReference>
<comment type="similarity">
    <text evidence="1">Belongs to the HesA/MoeB/ThiF family.</text>
</comment>
<evidence type="ECO:0000259" key="13">
    <source>
        <dbReference type="PROSITE" id="PS50206"/>
    </source>
</evidence>
<comment type="function">
    <text evidence="6">Catalyzes the adenylation by ATP of the carboxyl group of the C-terminal glycine of sulfur carrier protein MoaD.</text>
</comment>
<dbReference type="GO" id="GO:0005524">
    <property type="term" value="F:ATP binding"/>
    <property type="evidence" value="ECO:0007669"/>
    <property type="project" value="UniProtKB-KW"/>
</dbReference>
<dbReference type="Pfam" id="PF00581">
    <property type="entry name" value="Rhodanese"/>
    <property type="match status" value="1"/>
</dbReference>
<evidence type="ECO:0000256" key="6">
    <source>
        <dbReference type="ARBA" id="ARBA00055169"/>
    </source>
</evidence>
<protein>
    <recommendedName>
        <fullName evidence="9">Molybdopterin-synthase adenylyltransferase</fullName>
        <ecNumber evidence="8">2.7.7.80</ecNumber>
    </recommendedName>
    <alternativeName>
        <fullName evidence="12">MoaD protein adenylase</fullName>
    </alternativeName>
    <alternativeName>
        <fullName evidence="10">Molybdopterin-converting factor subunit 1 adenylase</fullName>
    </alternativeName>
    <alternativeName>
        <fullName evidence="11">Sulfur carrier protein MoaD adenylyltransferase</fullName>
    </alternativeName>
</protein>
<keyword evidence="4" id="KW-0067">ATP-binding</keyword>
<organism evidence="14">
    <name type="scientific">uncultured Aureispira sp</name>
    <dbReference type="NCBI Taxonomy" id="1331704"/>
    <lineage>
        <taxon>Bacteria</taxon>
        <taxon>Pseudomonadati</taxon>
        <taxon>Bacteroidota</taxon>
        <taxon>Saprospiria</taxon>
        <taxon>Saprospirales</taxon>
        <taxon>Saprospiraceae</taxon>
        <taxon>Aureispira</taxon>
        <taxon>environmental samples</taxon>
    </lineage>
</organism>
<dbReference type="GO" id="GO:0061605">
    <property type="term" value="F:molybdopterin-synthase adenylyltransferase activity"/>
    <property type="evidence" value="ECO:0007669"/>
    <property type="project" value="UniProtKB-EC"/>
</dbReference>
<dbReference type="NCBIfam" id="NF004281">
    <property type="entry name" value="PRK05690.1"/>
    <property type="match status" value="1"/>
</dbReference>
<dbReference type="InterPro" id="IPR036873">
    <property type="entry name" value="Rhodanese-like_dom_sf"/>
</dbReference>
<dbReference type="AlphaFoldDB" id="A0A6S6SPA9"/>
<dbReference type="EC" id="2.7.7.80" evidence="8"/>
<dbReference type="InterPro" id="IPR045886">
    <property type="entry name" value="ThiF/MoeB/HesA"/>
</dbReference>
<dbReference type="InterPro" id="IPR035985">
    <property type="entry name" value="Ubiquitin-activating_enz"/>
</dbReference>
<dbReference type="SMART" id="SM00450">
    <property type="entry name" value="RHOD"/>
    <property type="match status" value="1"/>
</dbReference>